<dbReference type="PANTHER" id="PTHR45703">
    <property type="entry name" value="DYNEIN HEAVY CHAIN"/>
    <property type="match status" value="1"/>
</dbReference>
<feature type="non-terminal residue" evidence="3">
    <location>
        <position position="454"/>
    </location>
</feature>
<dbReference type="Gene3D" id="3.40.50.300">
    <property type="entry name" value="P-loop containing nucleotide triphosphate hydrolases"/>
    <property type="match status" value="2"/>
</dbReference>
<comment type="similarity">
    <text evidence="1">Belongs to the dynein heavy chain family.</text>
</comment>
<sequence>MTDRCYMTLTGAMHMKLGGAPAGPAGTGKTETTKDLGKALGVQCVVFNCGENLDYKFMGKFFSGLAQCGAWACFDEFNRIDIEVLSVVAQQLLAIQNALRSGMDRFLFEGREIRLQPTCGVFITMNPGYAGRTELPDNLKALFRPMAMMIPDYALVAEVMLFSEGFSDAHNLSRKMVQLYKLASEQLSQQDHYDFGMRAVKSVLVMAGSLKRANPDLDEDIVLIRAMRDSNIPKFLLEDARLFNAIVSDLFPGVVIPTQDMGDLQATMRLSAGADTGLQVMQLYETFNVRFGVMLVGPTGGGKTCCYRTLQQAMGRLRQQEHPHPSFQTVHTAVLNPKAVKMGELYGEYSSLTNEWHDGLASSLIRAAVGETSQDRQWVVFDGPVDAIWVENLNTVLDDNCTLCLPNGERIKLDATTMRMLFEVSDLAVASPATVSRCGMVYVPPEDMGWQPYI</sequence>
<dbReference type="GO" id="GO:0005524">
    <property type="term" value="F:ATP binding"/>
    <property type="evidence" value="ECO:0007669"/>
    <property type="project" value="InterPro"/>
</dbReference>
<evidence type="ECO:0000259" key="2">
    <source>
        <dbReference type="Pfam" id="PF12774"/>
    </source>
</evidence>
<evidence type="ECO:0000313" key="4">
    <source>
        <dbReference type="Proteomes" id="UP000485058"/>
    </source>
</evidence>
<dbReference type="AlphaFoldDB" id="A0A699ZGJ8"/>
<dbReference type="GO" id="GO:0045505">
    <property type="term" value="F:dynein intermediate chain binding"/>
    <property type="evidence" value="ECO:0007669"/>
    <property type="project" value="InterPro"/>
</dbReference>
<dbReference type="GO" id="GO:0007018">
    <property type="term" value="P:microtubule-based movement"/>
    <property type="evidence" value="ECO:0007669"/>
    <property type="project" value="InterPro"/>
</dbReference>
<dbReference type="FunFam" id="3.40.50.300:FF:000063">
    <property type="entry name" value="dynein heavy chain 6, axonemal"/>
    <property type="match status" value="1"/>
</dbReference>
<organism evidence="3 4">
    <name type="scientific">Haematococcus lacustris</name>
    <name type="common">Green alga</name>
    <name type="synonym">Haematococcus pluvialis</name>
    <dbReference type="NCBI Taxonomy" id="44745"/>
    <lineage>
        <taxon>Eukaryota</taxon>
        <taxon>Viridiplantae</taxon>
        <taxon>Chlorophyta</taxon>
        <taxon>core chlorophytes</taxon>
        <taxon>Chlorophyceae</taxon>
        <taxon>CS clade</taxon>
        <taxon>Chlamydomonadales</taxon>
        <taxon>Haematococcaceae</taxon>
        <taxon>Haematococcus</taxon>
    </lineage>
</organism>
<reference evidence="3 4" key="1">
    <citation type="submission" date="2020-02" db="EMBL/GenBank/DDBJ databases">
        <title>Draft genome sequence of Haematococcus lacustris strain NIES-144.</title>
        <authorList>
            <person name="Morimoto D."/>
            <person name="Nakagawa S."/>
            <person name="Yoshida T."/>
            <person name="Sawayama S."/>
        </authorList>
    </citation>
    <scope>NUCLEOTIDE SEQUENCE [LARGE SCALE GENOMIC DNA]</scope>
    <source>
        <strain evidence="3 4">NIES-144</strain>
    </source>
</reference>
<dbReference type="GO" id="GO:0030286">
    <property type="term" value="C:dynein complex"/>
    <property type="evidence" value="ECO:0007669"/>
    <property type="project" value="InterPro"/>
</dbReference>
<protein>
    <recommendedName>
        <fullName evidence="2">Dynein heavy chain hydrolytic ATP-binding dynein motor region domain-containing protein</fullName>
    </recommendedName>
</protein>
<dbReference type="EMBL" id="BLLF01001319">
    <property type="protein sequence ID" value="GFH18559.1"/>
    <property type="molecule type" value="Genomic_DNA"/>
</dbReference>
<gene>
    <name evidence="3" type="ORF">HaLaN_15385</name>
</gene>
<dbReference type="SUPFAM" id="SSF52540">
    <property type="entry name" value="P-loop containing nucleoside triphosphate hydrolases"/>
    <property type="match status" value="2"/>
</dbReference>
<dbReference type="InterPro" id="IPR026983">
    <property type="entry name" value="DHC"/>
</dbReference>
<evidence type="ECO:0000313" key="3">
    <source>
        <dbReference type="EMBL" id="GFH18559.1"/>
    </source>
</evidence>
<dbReference type="InterPro" id="IPR043157">
    <property type="entry name" value="Dynein_AAA1S"/>
</dbReference>
<dbReference type="GO" id="GO:0051959">
    <property type="term" value="F:dynein light intermediate chain binding"/>
    <property type="evidence" value="ECO:0007669"/>
    <property type="project" value="InterPro"/>
</dbReference>
<keyword evidence="4" id="KW-1185">Reference proteome</keyword>
<evidence type="ECO:0000256" key="1">
    <source>
        <dbReference type="ARBA" id="ARBA00008887"/>
    </source>
</evidence>
<dbReference type="InterPro" id="IPR027417">
    <property type="entry name" value="P-loop_NTPase"/>
</dbReference>
<dbReference type="Gene3D" id="1.10.8.710">
    <property type="match status" value="1"/>
</dbReference>
<dbReference type="Pfam" id="PF12774">
    <property type="entry name" value="AAA_6"/>
    <property type="match status" value="1"/>
</dbReference>
<comment type="caution">
    <text evidence="3">The sequence shown here is derived from an EMBL/GenBank/DDBJ whole genome shotgun (WGS) entry which is preliminary data.</text>
</comment>
<dbReference type="InterPro" id="IPR035699">
    <property type="entry name" value="AAA_6"/>
</dbReference>
<dbReference type="FunFam" id="1.10.8.710:FF:000004">
    <property type="entry name" value="Dynein axonemal heavy chain 6"/>
    <property type="match status" value="1"/>
</dbReference>
<dbReference type="PANTHER" id="PTHR45703:SF36">
    <property type="entry name" value="DYNEIN HEAVY CHAIN, CYTOPLASMIC"/>
    <property type="match status" value="1"/>
</dbReference>
<proteinExistence type="inferred from homology"/>
<feature type="domain" description="Dynein heavy chain hydrolytic ATP-binding dynein motor region" evidence="2">
    <location>
        <begin position="1"/>
        <end position="304"/>
    </location>
</feature>
<accession>A0A699ZGJ8</accession>
<name>A0A699ZGJ8_HAELA</name>
<feature type="non-terminal residue" evidence="3">
    <location>
        <position position="1"/>
    </location>
</feature>
<dbReference type="Proteomes" id="UP000485058">
    <property type="component" value="Unassembled WGS sequence"/>
</dbReference>